<proteinExistence type="predicted"/>
<protein>
    <submittedName>
        <fullName evidence="2">ABC transporter substrate-binding protein</fullName>
    </submittedName>
</protein>
<dbReference type="InterPro" id="IPR027939">
    <property type="entry name" value="NMT1/THI5"/>
</dbReference>
<dbReference type="AlphaFoldDB" id="A0A1Z9YVG4"/>
<dbReference type="PANTHER" id="PTHR31528:SF3">
    <property type="entry name" value="THIAMINE BIOSYNTHESIS PROTEIN HI_0357-RELATED"/>
    <property type="match status" value="1"/>
</dbReference>
<dbReference type="Gene3D" id="3.40.190.10">
    <property type="entry name" value="Periplasmic binding protein-like II"/>
    <property type="match status" value="2"/>
</dbReference>
<organism evidence="2 3">
    <name type="scientific">Acinetobacter populi</name>
    <dbReference type="NCBI Taxonomy" id="1582270"/>
    <lineage>
        <taxon>Bacteria</taxon>
        <taxon>Pseudomonadati</taxon>
        <taxon>Pseudomonadota</taxon>
        <taxon>Gammaproteobacteria</taxon>
        <taxon>Moraxellales</taxon>
        <taxon>Moraxellaceae</taxon>
        <taxon>Acinetobacter</taxon>
    </lineage>
</organism>
<dbReference type="InterPro" id="IPR015168">
    <property type="entry name" value="SsuA/THI5"/>
</dbReference>
<dbReference type="SUPFAM" id="SSF53850">
    <property type="entry name" value="Periplasmic binding protein-like II"/>
    <property type="match status" value="1"/>
</dbReference>
<gene>
    <name evidence="2" type="ORF">CAP51_12815</name>
</gene>
<reference evidence="2 3" key="1">
    <citation type="submission" date="2017-05" db="EMBL/GenBank/DDBJ databases">
        <title>Acinetobacter populi ANC 5415 (= PBJ7), whole genome shotgun sequencing project.</title>
        <authorList>
            <person name="Nemec A."/>
            <person name="Radolfova-Krizova L."/>
        </authorList>
    </citation>
    <scope>NUCLEOTIDE SEQUENCE [LARGE SCALE GENOMIC DNA]</scope>
    <source>
        <strain evidence="2 3">PBJ7</strain>
    </source>
</reference>
<dbReference type="Pfam" id="PF09084">
    <property type="entry name" value="NMT1"/>
    <property type="match status" value="1"/>
</dbReference>
<dbReference type="EMBL" id="NEXX01000005">
    <property type="protein sequence ID" value="OUY06163.1"/>
    <property type="molecule type" value="Genomic_DNA"/>
</dbReference>
<dbReference type="GO" id="GO:0009228">
    <property type="term" value="P:thiamine biosynthetic process"/>
    <property type="evidence" value="ECO:0007669"/>
    <property type="project" value="InterPro"/>
</dbReference>
<evidence type="ECO:0000313" key="2">
    <source>
        <dbReference type="EMBL" id="OUY06163.1"/>
    </source>
</evidence>
<comment type="caution">
    <text evidence="2">The sequence shown here is derived from an EMBL/GenBank/DDBJ whole genome shotgun (WGS) entry which is preliminary data.</text>
</comment>
<accession>A0A1Z9YVG4</accession>
<keyword evidence="3" id="KW-1185">Reference proteome</keyword>
<dbReference type="OrthoDB" id="9180959at2"/>
<sequence>MSSIKVALEYFHPWPNSAGFYYAREQGLFAQYGLEVEFIVTDPGRGDALEYLHQQAVDFAIFPTNRLFVRREQGQALLGIAAINHTGLESIQTLREFNIHRPKDLEDKRLALNPTPRGLAMIKHLVEQDGGDFDKVILVDAGSREYTPTDLKAGHAHASFGGYWVWEALMDSPIDPDERVVWPVSQIGAPNYHSYLLGINEAQSRLSDQQIRHFIAALQQGYQALQSQPEQALAIYEQVIPYFPRALIQKSLNTVATTWFSSEQWGIQNADFHQEYAAWLQQYGILNDAQIWQQATSNRFITEVANA</sequence>
<evidence type="ECO:0000259" key="1">
    <source>
        <dbReference type="Pfam" id="PF09084"/>
    </source>
</evidence>
<name>A0A1Z9YVG4_9GAMM</name>
<dbReference type="RefSeq" id="WP_087621174.1">
    <property type="nucleotide sequence ID" value="NZ_NEXX01000005.1"/>
</dbReference>
<dbReference type="PANTHER" id="PTHR31528">
    <property type="entry name" value="4-AMINO-5-HYDROXYMETHYL-2-METHYLPYRIMIDINE PHOSPHATE SYNTHASE THI11-RELATED"/>
    <property type="match status" value="1"/>
</dbReference>
<evidence type="ECO:0000313" key="3">
    <source>
        <dbReference type="Proteomes" id="UP000196536"/>
    </source>
</evidence>
<dbReference type="Proteomes" id="UP000196536">
    <property type="component" value="Unassembled WGS sequence"/>
</dbReference>
<feature type="domain" description="SsuA/THI5-like" evidence="1">
    <location>
        <begin position="14"/>
        <end position="232"/>
    </location>
</feature>